<evidence type="ECO:0000259" key="4">
    <source>
        <dbReference type="Pfam" id="PF00127"/>
    </source>
</evidence>
<proteinExistence type="predicted"/>
<evidence type="ECO:0000256" key="1">
    <source>
        <dbReference type="ARBA" id="ARBA00022723"/>
    </source>
</evidence>
<dbReference type="InterPro" id="IPR000923">
    <property type="entry name" value="BlueCu_1"/>
</dbReference>
<dbReference type="Pfam" id="PF00127">
    <property type="entry name" value="Copper-bind"/>
    <property type="match status" value="1"/>
</dbReference>
<dbReference type="EMBL" id="FOTF01000029">
    <property type="protein sequence ID" value="SFL57322.1"/>
    <property type="molecule type" value="Genomic_DNA"/>
</dbReference>
<dbReference type="InterPro" id="IPR033138">
    <property type="entry name" value="Cu_oxidase_CS"/>
</dbReference>
<reference evidence="5 6" key="1">
    <citation type="submission" date="2016-10" db="EMBL/GenBank/DDBJ databases">
        <authorList>
            <person name="de Groot N.N."/>
        </authorList>
    </citation>
    <scope>NUCLEOTIDE SEQUENCE [LARGE SCALE GENOMIC DNA]</scope>
    <source>
        <strain evidence="5 6">DSM 16199</strain>
    </source>
</reference>
<evidence type="ECO:0000313" key="5">
    <source>
        <dbReference type="EMBL" id="SFL57322.1"/>
    </source>
</evidence>
<evidence type="ECO:0000313" key="6">
    <source>
        <dbReference type="Proteomes" id="UP000199550"/>
    </source>
</evidence>
<evidence type="ECO:0000256" key="2">
    <source>
        <dbReference type="ARBA" id="ARBA00023008"/>
    </source>
</evidence>
<keyword evidence="3" id="KW-0732">Signal</keyword>
<dbReference type="GO" id="GO:0005507">
    <property type="term" value="F:copper ion binding"/>
    <property type="evidence" value="ECO:0007669"/>
    <property type="project" value="InterPro"/>
</dbReference>
<dbReference type="SUPFAM" id="SSF49503">
    <property type="entry name" value="Cupredoxins"/>
    <property type="match status" value="1"/>
</dbReference>
<accession>A0A1I4ISH6</accession>
<dbReference type="InterPro" id="IPR021647">
    <property type="entry name" value="CusF_Ec"/>
</dbReference>
<dbReference type="Pfam" id="PF11604">
    <property type="entry name" value="CusF_Ec"/>
    <property type="match status" value="1"/>
</dbReference>
<dbReference type="PROSITE" id="PS00079">
    <property type="entry name" value="MULTICOPPER_OXIDASE1"/>
    <property type="match status" value="1"/>
</dbReference>
<dbReference type="Proteomes" id="UP000199550">
    <property type="component" value="Unassembled WGS sequence"/>
</dbReference>
<dbReference type="PANTHER" id="PTHR38439:SF3">
    <property type="entry name" value="COPPER-RESISTANT CUPROPROTEIN COPI"/>
    <property type="match status" value="1"/>
</dbReference>
<dbReference type="InterPro" id="IPR008972">
    <property type="entry name" value="Cupredoxin"/>
</dbReference>
<feature type="signal peptide" evidence="3">
    <location>
        <begin position="1"/>
        <end position="20"/>
    </location>
</feature>
<protein>
    <submittedName>
        <fullName evidence="5">Uncharacterized copper-binding protein, cupredoxin-like subfamily</fullName>
    </submittedName>
</protein>
<dbReference type="InterPro" id="IPR042230">
    <property type="entry name" value="CusF_sf"/>
</dbReference>
<feature type="chain" id="PRO_5011658992" evidence="3">
    <location>
        <begin position="21"/>
        <end position="239"/>
    </location>
</feature>
<dbReference type="AlphaFoldDB" id="A0A1I4ISH6"/>
<dbReference type="STRING" id="195913.SAMN04488004_12913"/>
<dbReference type="Gene3D" id="2.40.50.320">
    <property type="entry name" value="Copper binding periplasmic protein CusF"/>
    <property type="match status" value="1"/>
</dbReference>
<dbReference type="PANTHER" id="PTHR38439">
    <property type="entry name" value="AURACYANIN-B"/>
    <property type="match status" value="1"/>
</dbReference>
<dbReference type="RefSeq" id="WP_090191495.1">
    <property type="nucleotide sequence ID" value="NZ_FOTF01000029.1"/>
</dbReference>
<dbReference type="CDD" id="cd04211">
    <property type="entry name" value="Cupredoxin_like_2"/>
    <property type="match status" value="1"/>
</dbReference>
<keyword evidence="6" id="KW-1185">Reference proteome</keyword>
<dbReference type="InterPro" id="IPR050845">
    <property type="entry name" value="Cu-binding_ET"/>
</dbReference>
<name>A0A1I4ISH6_9RHOB</name>
<dbReference type="OrthoDB" id="9816061at2"/>
<sequence>MSRLTILSTLTLLLAAPAFAAGSHADGHADVMAIGKPGDAADIDRTIEVTMSETDDGEMLFAPRDMTFTKGETVKFLITNVGEQEHEFVLDTPAKNEEHKALMAKFPEMEHADPNAIRLAPGASGEIIWTFANAGEFQYACLILGHYESGMHGPVVVNDGSSTAPLVQNATFTKGSVKELDAAAGKVTIIHEELVNLDMPAMTMVFRADEEVMARLAKGQNIEFVADRVEGKLTVVELK</sequence>
<dbReference type="GO" id="GO:0009055">
    <property type="term" value="F:electron transfer activity"/>
    <property type="evidence" value="ECO:0007669"/>
    <property type="project" value="InterPro"/>
</dbReference>
<dbReference type="Gene3D" id="2.60.40.420">
    <property type="entry name" value="Cupredoxins - blue copper proteins"/>
    <property type="match status" value="1"/>
</dbReference>
<keyword evidence="2" id="KW-0186">Copper</keyword>
<keyword evidence="1" id="KW-0479">Metal-binding</keyword>
<organism evidence="5 6">
    <name type="scientific">Loktanella salsilacus</name>
    <dbReference type="NCBI Taxonomy" id="195913"/>
    <lineage>
        <taxon>Bacteria</taxon>
        <taxon>Pseudomonadati</taxon>
        <taxon>Pseudomonadota</taxon>
        <taxon>Alphaproteobacteria</taxon>
        <taxon>Rhodobacterales</taxon>
        <taxon>Roseobacteraceae</taxon>
        <taxon>Loktanella</taxon>
    </lineage>
</organism>
<gene>
    <name evidence="5" type="ORF">SAMN04488004_12913</name>
</gene>
<feature type="domain" description="Blue (type 1) copper" evidence="4">
    <location>
        <begin position="53"/>
        <end position="158"/>
    </location>
</feature>
<evidence type="ECO:0000256" key="3">
    <source>
        <dbReference type="SAM" id="SignalP"/>
    </source>
</evidence>